<keyword evidence="3" id="KW-0812">Transmembrane</keyword>
<dbReference type="OrthoDB" id="6116533at2759"/>
<feature type="transmembrane region" description="Helical" evidence="3">
    <location>
        <begin position="524"/>
        <end position="548"/>
    </location>
</feature>
<feature type="region of interest" description="Disordered" evidence="2">
    <location>
        <begin position="70"/>
        <end position="131"/>
    </location>
</feature>
<dbReference type="AlphaFoldDB" id="A0A8B6GSZ4"/>
<feature type="coiled-coil region" evidence="1">
    <location>
        <begin position="178"/>
        <end position="233"/>
    </location>
</feature>
<name>A0A8B6GSZ4_MYTGA</name>
<accession>A0A8B6GSZ4</accession>
<dbReference type="EMBL" id="UYJE01008884">
    <property type="protein sequence ID" value="VDI68171.1"/>
    <property type="molecule type" value="Genomic_DNA"/>
</dbReference>
<feature type="compositionally biased region" description="Acidic residues" evidence="2">
    <location>
        <begin position="95"/>
        <end position="111"/>
    </location>
</feature>
<evidence type="ECO:0000313" key="4">
    <source>
        <dbReference type="EMBL" id="VDI68171.1"/>
    </source>
</evidence>
<comment type="caution">
    <text evidence="4">The sequence shown here is derived from an EMBL/GenBank/DDBJ whole genome shotgun (WGS) entry which is preliminary data.</text>
</comment>
<sequence>MTWTIRNGSDVLFHCQVVDFSTVRYNRGEVIADHICPQRGRLGEITESNSGYPIFLLSLSSLATSQLATTVNRESDMMTTRAEQRKRQKNNPPTDDLEINQDNEISSDEDSSTISQPQSQDRTRDMSNHPDEKFFGRASEVFTCKVSLPAVVLVIAVGFYIRNVENHYEHKFAELMQYENYLEKLKTLSEKVPSLDNRLSELKERLKPTNERIDNMQREINTANGNLKNVEMKIHSILATSSKLEVVLPIQQQKFTDITENLQKTDTDISNILKNIDSFSNETNDIKSKLKIAFQNQTSLSGLLDKTTAKAEYVNTTVSVVHKVLTEINKHLPTLENMNKSVSLIMSSYDLLLLIQRSLEENKVRLHILEVGVNKTESRLNDLKESSVSVGKGVSLAVEQQTNIEEEIKLFNENLTRLKQDMSNTGENMKNSLTKLAEDLQTSEGKILDKTSQLNTAISTTEDKIGSMVDKVDDYSGKLGHFKISVDFLSSNVSKMKPSVDYADSKVRELEIVVTDLQSQNTGLFQPINVCVVLAFILIAALFYMTYYRYDNDGTHQRTESHSTPPFMPQKASSILDRIQRVPVLDNKVCVLSFYYETMNLHKQLVQSALETSRRGNNIEIIQHLVRKHEDIPNIPGARYIFVFVDFNTRNVILETEEDLGDKKVTTVKAAQKIGADVFVTYFRDQESNQLHPGNLFNQKLSAFTSHPVLKELGNKQRCFSVYETFNNTQKESIVRSIK</sequence>
<organism evidence="4 5">
    <name type="scientific">Mytilus galloprovincialis</name>
    <name type="common">Mediterranean mussel</name>
    <dbReference type="NCBI Taxonomy" id="29158"/>
    <lineage>
        <taxon>Eukaryota</taxon>
        <taxon>Metazoa</taxon>
        <taxon>Spiralia</taxon>
        <taxon>Lophotrochozoa</taxon>
        <taxon>Mollusca</taxon>
        <taxon>Bivalvia</taxon>
        <taxon>Autobranchia</taxon>
        <taxon>Pteriomorphia</taxon>
        <taxon>Mytilida</taxon>
        <taxon>Mytiloidea</taxon>
        <taxon>Mytilidae</taxon>
        <taxon>Mytilinae</taxon>
        <taxon>Mytilus</taxon>
    </lineage>
</organism>
<dbReference type="Proteomes" id="UP000596742">
    <property type="component" value="Unassembled WGS sequence"/>
</dbReference>
<keyword evidence="1" id="KW-0175">Coiled coil</keyword>
<dbReference type="SUPFAM" id="SSF57997">
    <property type="entry name" value="Tropomyosin"/>
    <property type="match status" value="2"/>
</dbReference>
<keyword evidence="3" id="KW-1133">Transmembrane helix</keyword>
<evidence type="ECO:0000256" key="1">
    <source>
        <dbReference type="SAM" id="Coils"/>
    </source>
</evidence>
<evidence type="ECO:0000313" key="5">
    <source>
        <dbReference type="Proteomes" id="UP000596742"/>
    </source>
</evidence>
<dbReference type="PANTHER" id="PTHR18937">
    <property type="entry name" value="STRUCTURAL MAINTENANCE OF CHROMOSOMES SMC FAMILY MEMBER"/>
    <property type="match status" value="1"/>
</dbReference>
<keyword evidence="5" id="KW-1185">Reference proteome</keyword>
<keyword evidence="3" id="KW-0472">Membrane</keyword>
<proteinExistence type="predicted"/>
<protein>
    <submittedName>
        <fullName evidence="4">Uncharacterized protein</fullName>
    </submittedName>
</protein>
<reference evidence="4" key="1">
    <citation type="submission" date="2018-11" db="EMBL/GenBank/DDBJ databases">
        <authorList>
            <person name="Alioto T."/>
            <person name="Alioto T."/>
        </authorList>
    </citation>
    <scope>NUCLEOTIDE SEQUENCE</scope>
</reference>
<evidence type="ECO:0000256" key="2">
    <source>
        <dbReference type="SAM" id="MobiDB-lite"/>
    </source>
</evidence>
<evidence type="ECO:0000256" key="3">
    <source>
        <dbReference type="SAM" id="Phobius"/>
    </source>
</evidence>
<dbReference type="Gene3D" id="1.10.287.1490">
    <property type="match status" value="1"/>
</dbReference>
<feature type="compositionally biased region" description="Basic and acidic residues" evidence="2">
    <location>
        <begin position="121"/>
        <end position="131"/>
    </location>
</feature>
<gene>
    <name evidence="4" type="ORF">MGAL_10B077356</name>
</gene>